<dbReference type="InterPro" id="IPR045121">
    <property type="entry name" value="CoAse"/>
</dbReference>
<evidence type="ECO:0000259" key="7">
    <source>
        <dbReference type="PROSITE" id="PS51462"/>
    </source>
</evidence>
<dbReference type="PANTHER" id="PTHR12992">
    <property type="entry name" value="NUDIX HYDROLASE"/>
    <property type="match status" value="1"/>
</dbReference>
<dbReference type="GO" id="GO:0010945">
    <property type="term" value="F:coenzyme A diphosphatase activity"/>
    <property type="evidence" value="ECO:0007669"/>
    <property type="project" value="InterPro"/>
</dbReference>
<keyword evidence="5" id="KW-0460">Magnesium</keyword>
<organism evidence="8 9">
    <name type="scientific">Gilliamella intestini</name>
    <dbReference type="NCBI Taxonomy" id="1798183"/>
    <lineage>
        <taxon>Bacteria</taxon>
        <taxon>Pseudomonadati</taxon>
        <taxon>Pseudomonadota</taxon>
        <taxon>Gammaproteobacteria</taxon>
        <taxon>Orbales</taxon>
        <taxon>Orbaceae</taxon>
        <taxon>Gilliamella</taxon>
    </lineage>
</organism>
<comment type="cofactor">
    <cofactor evidence="1">
        <name>Mn(2+)</name>
        <dbReference type="ChEBI" id="CHEBI:29035"/>
    </cofactor>
</comment>
<keyword evidence="9" id="KW-1185">Reference proteome</keyword>
<protein>
    <submittedName>
        <fullName evidence="8">8-oxo-dGTP pyrophosphatase MutT, NUDIX family</fullName>
    </submittedName>
</protein>
<proteinExistence type="predicted"/>
<dbReference type="GO" id="GO:0046872">
    <property type="term" value="F:metal ion binding"/>
    <property type="evidence" value="ECO:0007669"/>
    <property type="project" value="UniProtKB-KW"/>
</dbReference>
<evidence type="ECO:0000256" key="5">
    <source>
        <dbReference type="ARBA" id="ARBA00022842"/>
    </source>
</evidence>
<dbReference type="Proteomes" id="UP000199698">
    <property type="component" value="Unassembled WGS sequence"/>
</dbReference>
<dbReference type="PROSITE" id="PS51462">
    <property type="entry name" value="NUDIX"/>
    <property type="match status" value="1"/>
</dbReference>
<dbReference type="Gene3D" id="3.90.79.10">
    <property type="entry name" value="Nucleoside Triphosphate Pyrophosphohydrolase"/>
    <property type="match status" value="1"/>
</dbReference>
<dbReference type="EMBL" id="FMBA01000001">
    <property type="protein sequence ID" value="SCB73574.1"/>
    <property type="molecule type" value="Genomic_DNA"/>
</dbReference>
<keyword evidence="3" id="KW-0479">Metal-binding</keyword>
<dbReference type="STRING" id="1798183.GA0061080_100197"/>
<dbReference type="Pfam" id="PF00293">
    <property type="entry name" value="NUDIX"/>
    <property type="match status" value="1"/>
</dbReference>
<sequence>MITIEKITKQIQKKQIIKCVDNKAAVLLPIVHVDDQLELLFQVRSKKLKWQPGDICFPGGRVELTDINPEHTAKRETAEELGIALNQITILGQLPKFIATLGMMIYPFVGTINSLDDLQLNHDEVEQIFTVPIKWFIDNQPQCATMFLGHKPADNFPFDVITNRSTNWQKRSEHAVYYYQYQNWVIWGLTAQLLKFFIDTIGE</sequence>
<evidence type="ECO:0000313" key="9">
    <source>
        <dbReference type="Proteomes" id="UP000199698"/>
    </source>
</evidence>
<dbReference type="OrthoDB" id="9802805at2"/>
<keyword evidence="6" id="KW-0464">Manganese</keyword>
<feature type="domain" description="Nudix hydrolase" evidence="7">
    <location>
        <begin position="21"/>
        <end position="158"/>
    </location>
</feature>
<evidence type="ECO:0000256" key="6">
    <source>
        <dbReference type="ARBA" id="ARBA00023211"/>
    </source>
</evidence>
<evidence type="ECO:0000256" key="2">
    <source>
        <dbReference type="ARBA" id="ARBA00001946"/>
    </source>
</evidence>
<dbReference type="CDD" id="cd03426">
    <property type="entry name" value="NUDIX_CoAse_Nudt7"/>
    <property type="match status" value="1"/>
</dbReference>
<dbReference type="PANTHER" id="PTHR12992:SF11">
    <property type="entry name" value="MITOCHONDRIAL COENZYME A DIPHOSPHATASE NUDT8"/>
    <property type="match status" value="1"/>
</dbReference>
<dbReference type="AlphaFoldDB" id="A0A1C3YTZ0"/>
<dbReference type="InterPro" id="IPR015797">
    <property type="entry name" value="NUDIX_hydrolase-like_dom_sf"/>
</dbReference>
<evidence type="ECO:0000256" key="3">
    <source>
        <dbReference type="ARBA" id="ARBA00022723"/>
    </source>
</evidence>
<accession>A0A1C3YTZ0</accession>
<evidence type="ECO:0000256" key="1">
    <source>
        <dbReference type="ARBA" id="ARBA00001936"/>
    </source>
</evidence>
<dbReference type="InterPro" id="IPR000086">
    <property type="entry name" value="NUDIX_hydrolase_dom"/>
</dbReference>
<gene>
    <name evidence="8" type="ORF">GA0061080_100197</name>
</gene>
<name>A0A1C3YTZ0_9GAMM</name>
<evidence type="ECO:0000313" key="8">
    <source>
        <dbReference type="EMBL" id="SCB73574.1"/>
    </source>
</evidence>
<reference evidence="9" key="1">
    <citation type="submission" date="2016-08" db="EMBL/GenBank/DDBJ databases">
        <authorList>
            <person name="Varghese N."/>
            <person name="Submissions Spin"/>
        </authorList>
    </citation>
    <scope>NUCLEOTIDE SEQUENCE [LARGE SCALE GENOMIC DNA]</scope>
    <source>
        <strain evidence="9">R-53144</strain>
    </source>
</reference>
<dbReference type="RefSeq" id="WP_091119195.1">
    <property type="nucleotide sequence ID" value="NZ_FMBA01000001.1"/>
</dbReference>
<keyword evidence="4" id="KW-0378">Hydrolase</keyword>
<dbReference type="SUPFAM" id="SSF55811">
    <property type="entry name" value="Nudix"/>
    <property type="match status" value="1"/>
</dbReference>
<comment type="cofactor">
    <cofactor evidence="2">
        <name>Mg(2+)</name>
        <dbReference type="ChEBI" id="CHEBI:18420"/>
    </cofactor>
</comment>
<evidence type="ECO:0000256" key="4">
    <source>
        <dbReference type="ARBA" id="ARBA00022801"/>
    </source>
</evidence>